<evidence type="ECO:0000256" key="3">
    <source>
        <dbReference type="ARBA" id="ARBA00022692"/>
    </source>
</evidence>
<comment type="caution">
    <text evidence="7">The sequence shown here is derived from an EMBL/GenBank/DDBJ whole genome shotgun (WGS) entry which is preliminary data.</text>
</comment>
<feature type="transmembrane region" description="Helical" evidence="6">
    <location>
        <begin position="186"/>
        <end position="205"/>
    </location>
</feature>
<feature type="transmembrane region" description="Helical" evidence="6">
    <location>
        <begin position="329"/>
        <end position="349"/>
    </location>
</feature>
<comment type="subcellular location">
    <subcellularLocation>
        <location evidence="1">Cell membrane</location>
        <topology evidence="1">Multi-pass membrane protein</topology>
    </subcellularLocation>
</comment>
<feature type="transmembrane region" description="Helical" evidence="6">
    <location>
        <begin position="21"/>
        <end position="42"/>
    </location>
</feature>
<evidence type="ECO:0000256" key="2">
    <source>
        <dbReference type="ARBA" id="ARBA00022475"/>
    </source>
</evidence>
<evidence type="ECO:0000313" key="7">
    <source>
        <dbReference type="EMBL" id="KAB4477909.1"/>
    </source>
</evidence>
<accession>A0A6I0SDQ6</accession>
<dbReference type="Proteomes" id="UP000488521">
    <property type="component" value="Unassembled WGS sequence"/>
</dbReference>
<keyword evidence="2" id="KW-1003">Cell membrane</keyword>
<reference evidence="7 9" key="1">
    <citation type="journal article" date="2019" name="Nat. Med.">
        <title>A library of human gut bacterial isolates paired with longitudinal multiomics data enables mechanistic microbiome research.</title>
        <authorList>
            <person name="Poyet M."/>
            <person name="Groussin M."/>
            <person name="Gibbons S.M."/>
            <person name="Avila-Pacheco J."/>
            <person name="Jiang X."/>
            <person name="Kearney S.M."/>
            <person name="Perrotta A.R."/>
            <person name="Berdy B."/>
            <person name="Zhao S."/>
            <person name="Lieberman T.D."/>
            <person name="Swanson P.K."/>
            <person name="Smith M."/>
            <person name="Roesemann S."/>
            <person name="Alexander J.E."/>
            <person name="Rich S.A."/>
            <person name="Livny J."/>
            <person name="Vlamakis H."/>
            <person name="Clish C."/>
            <person name="Bullock K."/>
            <person name="Deik A."/>
            <person name="Scott J."/>
            <person name="Pierce K.A."/>
            <person name="Xavier R.J."/>
            <person name="Alm E.J."/>
        </authorList>
    </citation>
    <scope>NUCLEOTIDE SEQUENCE [LARGE SCALE GENOMIC DNA]</scope>
    <source>
        <strain evidence="7 9">BIOML-A156</strain>
    </source>
</reference>
<feature type="transmembrane region" description="Helical" evidence="6">
    <location>
        <begin position="296"/>
        <end position="323"/>
    </location>
</feature>
<feature type="transmembrane region" description="Helical" evidence="6">
    <location>
        <begin position="155"/>
        <end position="174"/>
    </location>
</feature>
<dbReference type="AlphaFoldDB" id="A0A6I0SDQ6"/>
<reference evidence="8" key="2">
    <citation type="submission" date="2021-07" db="EMBL/GenBank/DDBJ databases">
        <title>Comparative genomics of Bacteroides fragilis group isolates reveals species-dependent resistance mechanisms and validates clinical tools for resistance prediction.</title>
        <authorList>
            <person name="Wallace M.J."/>
            <person name="Jean S."/>
            <person name="Wallace M.A."/>
            <person name="Carey-Ann B.D."/>
            <person name="Dantas G."/>
        </authorList>
    </citation>
    <scope>NUCLEOTIDE SEQUENCE</scope>
    <source>
        <strain evidence="8">BJH_160</strain>
    </source>
</reference>
<dbReference type="PANTHER" id="PTHR30250">
    <property type="entry name" value="PST FAMILY PREDICTED COLANIC ACID TRANSPORTER"/>
    <property type="match status" value="1"/>
</dbReference>
<dbReference type="InterPro" id="IPR002797">
    <property type="entry name" value="Polysacc_synth"/>
</dbReference>
<dbReference type="PANTHER" id="PTHR30250:SF11">
    <property type="entry name" value="O-ANTIGEN TRANSPORTER-RELATED"/>
    <property type="match status" value="1"/>
</dbReference>
<dbReference type="InterPro" id="IPR050833">
    <property type="entry name" value="Poly_Biosynth_Transport"/>
</dbReference>
<name>A0A6I0SDQ6_BACT4</name>
<keyword evidence="5 6" id="KW-0472">Membrane</keyword>
<feature type="transmembrane region" description="Helical" evidence="6">
    <location>
        <begin position="98"/>
        <end position="119"/>
    </location>
</feature>
<dbReference type="EMBL" id="JAHYQA010000042">
    <property type="protein sequence ID" value="MCE9241079.1"/>
    <property type="molecule type" value="Genomic_DNA"/>
</dbReference>
<evidence type="ECO:0000256" key="1">
    <source>
        <dbReference type="ARBA" id="ARBA00004651"/>
    </source>
</evidence>
<evidence type="ECO:0000313" key="8">
    <source>
        <dbReference type="EMBL" id="MCE9241079.1"/>
    </source>
</evidence>
<dbReference type="EMBL" id="WCRS01000002">
    <property type="protein sequence ID" value="KAB4477909.1"/>
    <property type="molecule type" value="Genomic_DNA"/>
</dbReference>
<feature type="transmembrane region" description="Helical" evidence="6">
    <location>
        <begin position="54"/>
        <end position="77"/>
    </location>
</feature>
<evidence type="ECO:0000313" key="9">
    <source>
        <dbReference type="Proteomes" id="UP000488521"/>
    </source>
</evidence>
<feature type="transmembrane region" description="Helical" evidence="6">
    <location>
        <begin position="125"/>
        <end position="143"/>
    </location>
</feature>
<gene>
    <name evidence="7" type="ORF">GAN59_03015</name>
    <name evidence="8" type="ORF">K0H07_28575</name>
</gene>
<dbReference type="Pfam" id="PF01943">
    <property type="entry name" value="Polysacc_synt"/>
    <property type="match status" value="1"/>
</dbReference>
<keyword evidence="3 6" id="KW-0812">Transmembrane</keyword>
<dbReference type="GO" id="GO:0005886">
    <property type="term" value="C:plasma membrane"/>
    <property type="evidence" value="ECO:0007669"/>
    <property type="project" value="UniProtKB-SubCell"/>
</dbReference>
<organism evidence="7 9">
    <name type="scientific">Bacteroides thetaiotaomicron</name>
    <dbReference type="NCBI Taxonomy" id="818"/>
    <lineage>
        <taxon>Bacteria</taxon>
        <taxon>Pseudomonadati</taxon>
        <taxon>Bacteroidota</taxon>
        <taxon>Bacteroidia</taxon>
        <taxon>Bacteroidales</taxon>
        <taxon>Bacteroidaceae</taxon>
        <taxon>Bacteroides</taxon>
    </lineage>
</organism>
<evidence type="ECO:0000256" key="6">
    <source>
        <dbReference type="SAM" id="Phobius"/>
    </source>
</evidence>
<feature type="transmembrane region" description="Helical" evidence="6">
    <location>
        <begin position="389"/>
        <end position="409"/>
    </location>
</feature>
<proteinExistence type="predicted"/>
<evidence type="ECO:0000256" key="5">
    <source>
        <dbReference type="ARBA" id="ARBA00023136"/>
    </source>
</evidence>
<dbReference type="RefSeq" id="WP_196070638.1">
    <property type="nucleotide sequence ID" value="NZ_BAABZI010000001.1"/>
</dbReference>
<feature type="transmembrane region" description="Helical" evidence="6">
    <location>
        <begin position="361"/>
        <end position="383"/>
    </location>
</feature>
<dbReference type="Proteomes" id="UP001200544">
    <property type="component" value="Unassembled WGS sequence"/>
</dbReference>
<keyword evidence="4 6" id="KW-1133">Transmembrane helix</keyword>
<evidence type="ECO:0000256" key="4">
    <source>
        <dbReference type="ARBA" id="ARBA00022989"/>
    </source>
</evidence>
<sequence>MNSFGKINRYYKTHNLLIENFSYLAFLQIFLLAYPLITYPYLVDVLGKELYGVILSAQMLASYASLFIDFGSNFVCAKHVSINREDKNKLSEILSNVLAIRLVLFVVFLVIYVLIAFWVPIYREYMWIFVLTYGFCTNDLLFPQFFFQGLERMKLISIINVATKIVMVMLIFLFVKTKEDCLLVPIIYSIGYFVGGIISLYEIVYKMNIKLIKPSLNSAMIYLKDSSSIFATDLVCTIKDKLSYLLVGTFVGMSDVVIYDLGLKLHGIAAKPYMLICTVMFPRLAKNKNIRQLKLIMLISFFLTLAIIVVANVFLEKIVIFFLHEECDLFPLRLFLVGPLVLSVSYVISNNLFVAFGYNKYMFISILVTTFVYVLCLITVFITGHMNTVMSFISIALISYSAELVYRLLMAKKIISKEKSKKIHEDVITYS</sequence>
<protein>
    <submittedName>
        <fullName evidence="7">Oligosaccharide flippase family protein</fullName>
    </submittedName>
</protein>